<organism evidence="1 2">
    <name type="scientific">Nesidiocoris tenuis</name>
    <dbReference type="NCBI Taxonomy" id="355587"/>
    <lineage>
        <taxon>Eukaryota</taxon>
        <taxon>Metazoa</taxon>
        <taxon>Ecdysozoa</taxon>
        <taxon>Arthropoda</taxon>
        <taxon>Hexapoda</taxon>
        <taxon>Insecta</taxon>
        <taxon>Pterygota</taxon>
        <taxon>Neoptera</taxon>
        <taxon>Paraneoptera</taxon>
        <taxon>Hemiptera</taxon>
        <taxon>Heteroptera</taxon>
        <taxon>Panheteroptera</taxon>
        <taxon>Cimicomorpha</taxon>
        <taxon>Miridae</taxon>
        <taxon>Dicyphina</taxon>
        <taxon>Nesidiocoris</taxon>
    </lineage>
</organism>
<proteinExistence type="predicted"/>
<dbReference type="Proteomes" id="UP000479000">
    <property type="component" value="Unassembled WGS sequence"/>
</dbReference>
<gene>
    <name evidence="1" type="ORF">NTEN_LOCUS18052</name>
</gene>
<sequence>MGRRGEQYRLDLGLEQSARSVPAKGLEIQASESENAVNENRQSWESGAFLSGNDVHYTHHECSVPIDRHWCW</sequence>
<reference evidence="1 2" key="1">
    <citation type="submission" date="2020-02" db="EMBL/GenBank/DDBJ databases">
        <authorList>
            <person name="Ferguson B K."/>
        </authorList>
    </citation>
    <scope>NUCLEOTIDE SEQUENCE [LARGE SCALE GENOMIC DNA]</scope>
</reference>
<feature type="non-terminal residue" evidence="1">
    <location>
        <position position="72"/>
    </location>
</feature>
<dbReference type="AlphaFoldDB" id="A0A6H5HCE4"/>
<name>A0A6H5HCE4_9HEMI</name>
<dbReference type="EMBL" id="CADCXU010026691">
    <property type="protein sequence ID" value="CAB0013441.1"/>
    <property type="molecule type" value="Genomic_DNA"/>
</dbReference>
<protein>
    <submittedName>
        <fullName evidence="1">Uncharacterized protein</fullName>
    </submittedName>
</protein>
<keyword evidence="2" id="KW-1185">Reference proteome</keyword>
<accession>A0A6H5HCE4</accession>
<evidence type="ECO:0000313" key="1">
    <source>
        <dbReference type="EMBL" id="CAB0013441.1"/>
    </source>
</evidence>
<evidence type="ECO:0000313" key="2">
    <source>
        <dbReference type="Proteomes" id="UP000479000"/>
    </source>
</evidence>